<dbReference type="InterPro" id="IPR000620">
    <property type="entry name" value="EamA_dom"/>
</dbReference>
<dbReference type="Proteomes" id="UP000646478">
    <property type="component" value="Unassembled WGS sequence"/>
</dbReference>
<feature type="transmembrane region" description="Helical" evidence="5">
    <location>
        <begin position="238"/>
        <end position="258"/>
    </location>
</feature>
<evidence type="ECO:0000259" key="6">
    <source>
        <dbReference type="Pfam" id="PF00892"/>
    </source>
</evidence>
<feature type="transmembrane region" description="Helical" evidence="5">
    <location>
        <begin position="264"/>
        <end position="282"/>
    </location>
</feature>
<keyword evidence="4 5" id="KW-0472">Membrane</keyword>
<keyword evidence="3 5" id="KW-1133">Transmembrane helix</keyword>
<evidence type="ECO:0000256" key="1">
    <source>
        <dbReference type="ARBA" id="ARBA00004141"/>
    </source>
</evidence>
<evidence type="ECO:0000256" key="4">
    <source>
        <dbReference type="ARBA" id="ARBA00023136"/>
    </source>
</evidence>
<organism evidence="7 8">
    <name type="scientific">Brucella endophytica</name>
    <dbReference type="NCBI Taxonomy" id="1963359"/>
    <lineage>
        <taxon>Bacteria</taxon>
        <taxon>Pseudomonadati</taxon>
        <taxon>Pseudomonadota</taxon>
        <taxon>Alphaproteobacteria</taxon>
        <taxon>Hyphomicrobiales</taxon>
        <taxon>Brucellaceae</taxon>
        <taxon>Brucella/Ochrobactrum group</taxon>
        <taxon>Brucella</taxon>
    </lineage>
</organism>
<feature type="transmembrane region" description="Helical" evidence="5">
    <location>
        <begin position="139"/>
        <end position="160"/>
    </location>
</feature>
<feature type="transmembrane region" description="Helical" evidence="5">
    <location>
        <begin position="169"/>
        <end position="190"/>
    </location>
</feature>
<name>A0A916WBI5_9HYPH</name>
<feature type="domain" description="EamA" evidence="6">
    <location>
        <begin position="142"/>
        <end position="280"/>
    </location>
</feature>
<feature type="transmembrane region" description="Helical" evidence="5">
    <location>
        <begin position="33"/>
        <end position="50"/>
    </location>
</feature>
<feature type="transmembrane region" description="Helical" evidence="5">
    <location>
        <begin position="87"/>
        <end position="107"/>
    </location>
</feature>
<dbReference type="Gene3D" id="1.10.3730.20">
    <property type="match status" value="1"/>
</dbReference>
<evidence type="ECO:0000256" key="2">
    <source>
        <dbReference type="ARBA" id="ARBA00022692"/>
    </source>
</evidence>
<evidence type="ECO:0000313" key="7">
    <source>
        <dbReference type="EMBL" id="GGA85590.1"/>
    </source>
</evidence>
<evidence type="ECO:0000256" key="3">
    <source>
        <dbReference type="ARBA" id="ARBA00022989"/>
    </source>
</evidence>
<dbReference type="SUPFAM" id="SSF103481">
    <property type="entry name" value="Multidrug resistance efflux transporter EmrE"/>
    <property type="match status" value="2"/>
</dbReference>
<dbReference type="Pfam" id="PF00892">
    <property type="entry name" value="EamA"/>
    <property type="match status" value="2"/>
</dbReference>
<feature type="transmembrane region" description="Helical" evidence="5">
    <location>
        <begin position="202"/>
        <end position="226"/>
    </location>
</feature>
<gene>
    <name evidence="7" type="ORF">GCM10011491_11490</name>
</gene>
<feature type="transmembrane region" description="Helical" evidence="5">
    <location>
        <begin position="7"/>
        <end position="27"/>
    </location>
</feature>
<proteinExistence type="predicted"/>
<dbReference type="PANTHER" id="PTHR32322:SF9">
    <property type="entry name" value="AMINO-ACID METABOLITE EFFLUX PUMP-RELATED"/>
    <property type="match status" value="1"/>
</dbReference>
<dbReference type="AlphaFoldDB" id="A0A916WBI5"/>
<feature type="domain" description="EamA" evidence="6">
    <location>
        <begin position="7"/>
        <end position="130"/>
    </location>
</feature>
<accession>A0A916WBI5</accession>
<reference evidence="7" key="1">
    <citation type="journal article" date="2014" name="Int. J. Syst. Evol. Microbiol.">
        <title>Complete genome sequence of Corynebacterium casei LMG S-19264T (=DSM 44701T), isolated from a smear-ripened cheese.</title>
        <authorList>
            <consortium name="US DOE Joint Genome Institute (JGI-PGF)"/>
            <person name="Walter F."/>
            <person name="Albersmeier A."/>
            <person name="Kalinowski J."/>
            <person name="Ruckert C."/>
        </authorList>
    </citation>
    <scope>NUCLEOTIDE SEQUENCE</scope>
    <source>
        <strain evidence="7">CGMCC 1.15082</strain>
    </source>
</reference>
<protein>
    <submittedName>
        <fullName evidence="7">Membrane protein</fullName>
    </submittedName>
</protein>
<comment type="subcellular location">
    <subcellularLocation>
        <location evidence="1">Membrane</location>
        <topology evidence="1">Multi-pass membrane protein</topology>
    </subcellularLocation>
</comment>
<keyword evidence="8" id="KW-1185">Reference proteome</keyword>
<dbReference type="GO" id="GO:0016020">
    <property type="term" value="C:membrane"/>
    <property type="evidence" value="ECO:0007669"/>
    <property type="project" value="UniProtKB-SubCell"/>
</dbReference>
<feature type="transmembrane region" description="Helical" evidence="5">
    <location>
        <begin position="59"/>
        <end position="81"/>
    </location>
</feature>
<feature type="transmembrane region" description="Helical" evidence="5">
    <location>
        <begin position="116"/>
        <end position="133"/>
    </location>
</feature>
<dbReference type="InterPro" id="IPR037185">
    <property type="entry name" value="EmrE-like"/>
</dbReference>
<dbReference type="RefSeq" id="WP_188822345.1">
    <property type="nucleotide sequence ID" value="NZ_BMHH01000003.1"/>
</dbReference>
<evidence type="ECO:0000313" key="8">
    <source>
        <dbReference type="Proteomes" id="UP000646478"/>
    </source>
</evidence>
<comment type="caution">
    <text evidence="7">The sequence shown here is derived from an EMBL/GenBank/DDBJ whole genome shotgun (WGS) entry which is preliminary data.</text>
</comment>
<dbReference type="InterPro" id="IPR050638">
    <property type="entry name" value="AA-Vitamin_Transporters"/>
</dbReference>
<dbReference type="EMBL" id="BMHH01000003">
    <property type="protein sequence ID" value="GGA85590.1"/>
    <property type="molecule type" value="Genomic_DNA"/>
</dbReference>
<evidence type="ECO:0000256" key="5">
    <source>
        <dbReference type="SAM" id="Phobius"/>
    </source>
</evidence>
<sequence>MKPRHFLLALLVAAIWGINFTVIRVGLGSFPPLLLAALRFAIAALPVLFLPRPNITWPLFLWIGVMLFFGQFALLFTGMAVGLPAGLASVVLQSQAFLTILIASAFLRERPTRQQVAGTLVAFAGLVAISATANGGDFTIAGLGLCLAAALCWAIGNVLLRRAGKVDMLALVVWLSLIPPIPLLLLSLLLDGPQTVGHALLSINWSGAGAVLYIAVLSTILGFAIWGQLLKRYTAATVAPFSLLVPIFGAASAALFLGESFGPARMAGMGLVLIGLVIVVFPGRRFASVGQKAGSVVDA</sequence>
<dbReference type="PANTHER" id="PTHR32322">
    <property type="entry name" value="INNER MEMBRANE TRANSPORTER"/>
    <property type="match status" value="1"/>
</dbReference>
<reference evidence="7" key="2">
    <citation type="submission" date="2020-09" db="EMBL/GenBank/DDBJ databases">
        <authorList>
            <person name="Sun Q."/>
            <person name="Zhou Y."/>
        </authorList>
    </citation>
    <scope>NUCLEOTIDE SEQUENCE</scope>
    <source>
        <strain evidence="7">CGMCC 1.15082</strain>
    </source>
</reference>
<keyword evidence="2 5" id="KW-0812">Transmembrane</keyword>